<evidence type="ECO:0000313" key="2">
    <source>
        <dbReference type="EMBL" id="AJK70017.1"/>
    </source>
</evidence>
<dbReference type="STRING" id="1224162.B840_12245"/>
<protein>
    <submittedName>
        <fullName evidence="2">Putative secreted protein</fullName>
    </submittedName>
</protein>
<keyword evidence="3" id="KW-1185">Reference proteome</keyword>
<feature type="compositionally biased region" description="Low complexity" evidence="1">
    <location>
        <begin position="37"/>
        <end position="69"/>
    </location>
</feature>
<dbReference type="KEGG" id="cmq:B840_12245"/>
<feature type="region of interest" description="Disordered" evidence="1">
    <location>
        <begin position="37"/>
        <end position="70"/>
    </location>
</feature>
<dbReference type="EMBL" id="CP007790">
    <property type="protein sequence ID" value="AJK70017.1"/>
    <property type="molecule type" value="Genomic_DNA"/>
</dbReference>
<gene>
    <name evidence="2" type="ORF">B840_12245</name>
</gene>
<proteinExistence type="predicted"/>
<name>A0A0B6TJ83_9CORY</name>
<dbReference type="RefSeq" id="WP_169745283.1">
    <property type="nucleotide sequence ID" value="NZ_CP007790.1"/>
</dbReference>
<evidence type="ECO:0000313" key="3">
    <source>
        <dbReference type="Proteomes" id="UP000031928"/>
    </source>
</evidence>
<evidence type="ECO:0000256" key="1">
    <source>
        <dbReference type="SAM" id="MobiDB-lite"/>
    </source>
</evidence>
<accession>A0A0B6TJ83</accession>
<sequence>MTLLVAGTALALGACTGADGTGETTVTATATITRTVTGSPAAPTTTSMAEGTTEATTETSTATSAATTADPASGDCDRTAFLGEFTDPGVLFCDGSWARAGQWQTDHVLLFRFEDGQWRTHPADGRSPVTEYPCYDEQTLRSAGAPEELVDQVLLCGAAG</sequence>
<dbReference type="HOGENOM" id="CLU_1649301_0_0_11"/>
<reference evidence="2 3" key="1">
    <citation type="submission" date="2014-05" db="EMBL/GenBank/DDBJ databases">
        <title>Complete genome sequence of Corynebacterium marinum DSM 44953.</title>
        <authorList>
            <person name="Schaffert L."/>
            <person name="Albersmeier A."/>
            <person name="Kalinowski J."/>
            <person name="Ruckert C."/>
        </authorList>
    </citation>
    <scope>NUCLEOTIDE SEQUENCE [LARGE SCALE GENOMIC DNA]</scope>
    <source>
        <strain evidence="2 3">DSM 44953</strain>
    </source>
</reference>
<dbReference type="Proteomes" id="UP000031928">
    <property type="component" value="Chromosome"/>
</dbReference>
<dbReference type="AlphaFoldDB" id="A0A0B6TJ83"/>
<organism evidence="2 3">
    <name type="scientific">Corynebacterium marinum DSM 44953</name>
    <dbReference type="NCBI Taxonomy" id="1224162"/>
    <lineage>
        <taxon>Bacteria</taxon>
        <taxon>Bacillati</taxon>
        <taxon>Actinomycetota</taxon>
        <taxon>Actinomycetes</taxon>
        <taxon>Mycobacteriales</taxon>
        <taxon>Corynebacteriaceae</taxon>
        <taxon>Corynebacterium</taxon>
    </lineage>
</organism>